<evidence type="ECO:0000313" key="2">
    <source>
        <dbReference type="Proteomes" id="UP000000495"/>
    </source>
</evidence>
<evidence type="ECO:0000313" key="1">
    <source>
        <dbReference type="EMBL" id="CCB86618.1"/>
    </source>
</evidence>
<dbReference type="Proteomes" id="UP000000495">
    <property type="component" value="Chromosome"/>
</dbReference>
<dbReference type="KEGG" id="puv:PUV_16680"/>
<reference evidence="1 2" key="2">
    <citation type="journal article" date="2011" name="Mol. Biol. Evol.">
        <title>Unity in variety--the pan-genome of the Chlamydiae.</title>
        <authorList>
            <person name="Collingro A."/>
            <person name="Tischler P."/>
            <person name="Weinmaier T."/>
            <person name="Penz T."/>
            <person name="Heinz E."/>
            <person name="Brunham R.C."/>
            <person name="Read T.D."/>
            <person name="Bavoil P.M."/>
            <person name="Sachse K."/>
            <person name="Kahane S."/>
            <person name="Friedman M.G."/>
            <person name="Rattei T."/>
            <person name="Myers G.S."/>
            <person name="Horn M."/>
        </authorList>
    </citation>
    <scope>NUCLEOTIDE SEQUENCE [LARGE SCALE GENOMIC DNA]</scope>
    <source>
        <strain evidence="2">UV7</strain>
    </source>
</reference>
<reference key="1">
    <citation type="journal article" date="2011" name="Mol. Biol. Evol.">
        <title>Unity in variety -- the pan-genome of the Chlamydiae.</title>
        <authorList>
            <person name="Collingro A."/>
            <person name="Tischler P."/>
            <person name="Weinmaier T."/>
            <person name="Penz T."/>
            <person name="Heinz E."/>
            <person name="Brunham R.C."/>
            <person name="Read T.D."/>
            <person name="Bavoil P.M."/>
            <person name="Sachse K."/>
            <person name="Kahane S."/>
            <person name="Friedman M.G."/>
            <person name="Rattei T."/>
            <person name="Myers G.S.A."/>
            <person name="Horn M."/>
        </authorList>
    </citation>
    <scope>NUCLEOTIDE SEQUENCE</scope>
    <source>
        <strain>UV7</strain>
    </source>
</reference>
<dbReference type="EMBL" id="FR872580">
    <property type="protein sequence ID" value="CCB86618.1"/>
    <property type="molecule type" value="Genomic_DNA"/>
</dbReference>
<accession>F8L088</accession>
<proteinExistence type="predicted"/>
<name>F8L088_PARAV</name>
<gene>
    <name evidence="1" type="ordered locus">PUV_16680</name>
</gene>
<dbReference type="RefSeq" id="WP_013925110.1">
    <property type="nucleotide sequence ID" value="NC_015702.1"/>
</dbReference>
<organism evidence="1 2">
    <name type="scientific">Parachlamydia acanthamoebae (strain UV7)</name>
    <dbReference type="NCBI Taxonomy" id="765952"/>
    <lineage>
        <taxon>Bacteria</taxon>
        <taxon>Pseudomonadati</taxon>
        <taxon>Chlamydiota</taxon>
        <taxon>Chlamydiia</taxon>
        <taxon>Parachlamydiales</taxon>
        <taxon>Parachlamydiaceae</taxon>
        <taxon>Parachlamydia</taxon>
    </lineage>
</organism>
<keyword evidence="2" id="KW-1185">Reference proteome</keyword>
<dbReference type="HOGENOM" id="CLU_230133_0_0_0"/>
<protein>
    <submittedName>
        <fullName evidence="1">Uncharacterized protein</fullName>
    </submittedName>
</protein>
<sequence>MNPFIPAVQALFDAAQFTKISPVHEYSNIPDSHQESTVVPKDHYHDFEPCELPADQMIAIFKSLGRIDMYGWVTYAYHTDFNYADLVLETNELKALFDQLNCQIQVRGLDFEKFTMTTLFGHIVQNLEAHEIQVSYIGSGVKKKVLGEAYFVKILRLFTKDPLINLDEDTLSELQKKDCDDDYQFIFINQKNKNILKASTREVVNFLQTQVKDARYKEWVQSRSLKHFHVVDSQFSLISWVNKYDVSNSGISKEVDCDLSFVLIPDACFLESELKISLNHFLRDGVIKKLKQSRFICPSGGHYIRNGETISDDGLQGLFDFYTKILHIHDLEKLNKHSFSKLISLISMGRRDYGFGVKYSQQDAKGRKSLSWQIVDRFIKGKTEEITLTNALQISHYLKNHCPGDEKMAIAMASNACLCLSEHVSGKTLNTFYKSILSHPCHQDSFSAFSLIDEGVRLGISFLDVMQIHQCFALLALGVKNPQFQNPVMKVFLTKYEGIPAIKIQEGIKSIFVRFDPIKGYKICLELLSKEEKIDRYLENVFRVYLPKNYFVPSQGSQLSSYVKHMEILLIPLLDEICKQASAKSAFEMILNYNLLAACQTCNPTAADLQTLIKWFPTVHQLSHEEGKQFLEFQLENILAYSAIEPWANLSIKLFGNLHAQENYFSAWIETLASIGDQRPQRLAVDVWNLDRSKINSMHLTRLLMPSNIHLALEVFRDVHFSTWKEVDNCLKLFLEMSLILKEHSPQMIYDFLKSAEPLFENEKLLTCLPPLRKSFDDILIFFINILFNSGYKVYVHSLLCLLTKKKILNASENNLWGSLLRELITHAEIEESLALWDKGKTFQIWQLEDRLCFAEYLLKAESSVSEEEKKRSIDYGTKILNKACKLPQSDLTFEHIKRLVLAIITDDRGVVVAKQVSESYSSYLNHKELLSIQLNAIMEDINASQYLGSAEGILKVLPLMRKDKQAGKHVLEFFFSKVLASHSFFQKGGLLDAICKILASVDFNDLLQKETNKKNVWIFNCLQKTAMSRTPNHFAEMLKAFFDEVLEEDTICKYPIEVEYCIKMLLSCKLKVKSLEPIFKVFNIQLIVFSLSLEEKQTFFDLVQLLGSYESFREIGSQKKAYLEKEALTLLKIPCLAREEVLGFHHLWKEIVANHSKIVLDFDVVERLISHLLQYSQKAFAVHWIIYLARRSLSHSQMKIVCEWSRSLLWSNDKYFHDIFNCFYDVGCKDENGNFIWKLLIDECLEKNQFQLVFDIISRKENIIQQIGRGVEELLKHLMHMPAPIQHAQLTAYVLLISQTEVKNPLYWQDLIKKIALCESPNINGQFVSLFKKKVLYENILKEFPVEKWSCLNDCMPLILKDKDFSPEEWLKDTGLTSFFDGSLEIVKSEFYGRFLKLISEKDEVVSHDKSSFPNIPPESIEELINHGEQHMFIQGCQALQRRFLGEATTADEGNLILALDRSSSIENFKVHKVIVEIGKALDAYLKQPKATLIYDVMETCFKHNHQKIKSKLINLEIQFFSLYRKDVYHFLLNCIKMNSFIPFLKYFFRSPVLEKFLSRAQINELNCNLILGQLKNNPCKTSLHFLYDNFSKFNNAFLKRNALKAFARILFDKDSFISKEKQFWRYLDAFFILWIRQSEKHEKYLHKWEKLPNHLKSEKIFLSLLNSDEQLLKKHLQEPIPRVSDPLIFERIFDFADILFSDSTLMKTNLEKNYILILAVLKPIFNGLVRMGSIGYPSEKETKYFDMMNALTSQYIYLNEFLGGKIDLATMFKVEETAPIAQQSYVMFHFYSCYEWPQGLSLANSKKIEIIRDIFRVLAKASDSRHHKKALDLFIHLRTFYLNDLFEEYFLNFQLLFNKMFGAQLEQLVKHFVKDLKACMQNSKYPYSMKANLVENTVFLLVSRSNTHVKGIKLFGKYADILKPQGLLKMQSYFNQLENPSENKKELNILDKKTLCITFLYHALDWPKASLFELSEIEKTEVMKETILLKIKKSDFQGSLRLLINLCKTLSKGSGQNLLDCLALLLNAVKRNEDMDLFINVPEAFYKINQKISIDAFEMIFKYFEKNQFLTKSEMLLKKALGAKVFTGNYSFFYEKMRIFGERVLIDFTANKSPNFVGAFFPLLFIETIHNRGNDFTPDEEILRLVEINYWQKTIGKAFSPESEMIAERKFIEVTNEIEKIKGLVGSPDFERAISLIEYQLLENLVSLAEGGIDKSFRISLASLDYVQEMIALIPLKERNMHGYKLLLNCYEILWKKWESYSSFTQDYQGTKVKFFNAMKSTLIESELYFKKCFQTDSGKSYFAKICLGISYAFLNEGDKLDVSQLNANVDVFYSDFMKLIIDVSGGRRAAHTDREKIPEICVFENHMLEFYDLLDRFLRNFSRITILPGYEIAVLKYFLTFIVKSMAFRKTTEEKLRCHELIKNWLNIFKDRNKLQEGKNLLQNELGVEVILKKGQVKEIKERCA</sequence>